<dbReference type="Pfam" id="PF13683">
    <property type="entry name" value="rve_3"/>
    <property type="match status" value="1"/>
</dbReference>
<organism evidence="2 3">
    <name type="scientific">Spiroplasma corruscae</name>
    <dbReference type="NCBI Taxonomy" id="216934"/>
    <lineage>
        <taxon>Bacteria</taxon>
        <taxon>Bacillati</taxon>
        <taxon>Mycoplasmatota</taxon>
        <taxon>Mollicutes</taxon>
        <taxon>Entomoplasmatales</taxon>
        <taxon>Spiroplasmataceae</taxon>
        <taxon>Spiroplasma</taxon>
    </lineage>
</organism>
<proteinExistence type="predicted"/>
<dbReference type="OrthoDB" id="389689at2"/>
<keyword evidence="3" id="KW-1185">Reference proteome</keyword>
<dbReference type="Proteomes" id="UP000203229">
    <property type="component" value="Chromosome"/>
</dbReference>
<dbReference type="InterPro" id="IPR001584">
    <property type="entry name" value="Integrase_cat-core"/>
</dbReference>
<accession>A0A222EPF5</accession>
<name>A0A222EPF5_9MOLU</name>
<protein>
    <recommendedName>
        <fullName evidence="1">Integrase catalytic domain-containing protein</fullName>
    </recommendedName>
</protein>
<dbReference type="KEGG" id="scou:SCORR_v1c06260"/>
<evidence type="ECO:0000259" key="1">
    <source>
        <dbReference type="Pfam" id="PF13683"/>
    </source>
</evidence>
<dbReference type="EMBL" id="CP022535">
    <property type="protein sequence ID" value="ASP28398.1"/>
    <property type="molecule type" value="Genomic_DNA"/>
</dbReference>
<evidence type="ECO:0000313" key="3">
    <source>
        <dbReference type="Proteomes" id="UP000203229"/>
    </source>
</evidence>
<dbReference type="SUPFAM" id="SSF53098">
    <property type="entry name" value="Ribonuclease H-like"/>
    <property type="match status" value="1"/>
</dbReference>
<dbReference type="GO" id="GO:0015074">
    <property type="term" value="P:DNA integration"/>
    <property type="evidence" value="ECO:0007669"/>
    <property type="project" value="InterPro"/>
</dbReference>
<reference evidence="2 3" key="1">
    <citation type="submission" date="2017-07" db="EMBL/GenBank/DDBJ databases">
        <title>Complete genome sequence of Spiroplasma corruscae EC-1 (DSM 19793).</title>
        <authorList>
            <person name="Tsai Y.-M."/>
            <person name="Lo W.-S."/>
            <person name="Kuo C.-H."/>
        </authorList>
    </citation>
    <scope>NUCLEOTIDE SEQUENCE [LARGE SCALE GENOMIC DNA]</scope>
    <source>
        <strain evidence="2 3">EC-1</strain>
    </source>
</reference>
<feature type="domain" description="Integrase catalytic" evidence="1">
    <location>
        <begin position="1"/>
        <end position="54"/>
    </location>
</feature>
<dbReference type="RefSeq" id="WP_094049090.1">
    <property type="nucleotide sequence ID" value="NZ_CP022535.1"/>
</dbReference>
<gene>
    <name evidence="2" type="ORF">SCORR_v1c06260</name>
</gene>
<sequence>MSRRGNSHDNGTCESFFVTLKNECIYNYKVNELNYSNIYNIISDYIEFYNYVRPSLKYKNSIRNSYGESIFLMSILNDKFIIKYFLFFNYNV</sequence>
<dbReference type="InterPro" id="IPR012337">
    <property type="entry name" value="RNaseH-like_sf"/>
</dbReference>
<dbReference type="AlphaFoldDB" id="A0A222EPF5"/>
<evidence type="ECO:0000313" key="2">
    <source>
        <dbReference type="EMBL" id="ASP28398.1"/>
    </source>
</evidence>